<gene>
    <name evidence="2" type="ORF">KIW84_033856</name>
</gene>
<sequence>MAPMLEEFAHILHMLVKDQVPYMNGDCFQESIMVAQDLRLEKELVDSNLRTKSNVKRFPSSFFWRIPHYLLIMEVGYPLKKKPNDRQLEDFLVAKGVEGFKMVNKICRTWGKIHRIGKKDLGEHDDRKNNSIVTFSTLGSRSISWSFKKHSIVTSSTLGYEFVSLASCACHDIWLRRIQTN</sequence>
<evidence type="ECO:0000313" key="2">
    <source>
        <dbReference type="EMBL" id="KAI5429019.1"/>
    </source>
</evidence>
<feature type="domain" description="DUF7745" evidence="1">
    <location>
        <begin position="1"/>
        <end position="65"/>
    </location>
</feature>
<dbReference type="Proteomes" id="UP001058974">
    <property type="component" value="Chromosome 3"/>
</dbReference>
<dbReference type="Pfam" id="PF24924">
    <property type="entry name" value="DUF7745"/>
    <property type="match status" value="2"/>
</dbReference>
<feature type="domain" description="DUF7745" evidence="1">
    <location>
        <begin position="72"/>
        <end position="129"/>
    </location>
</feature>
<evidence type="ECO:0000313" key="3">
    <source>
        <dbReference type="Proteomes" id="UP001058974"/>
    </source>
</evidence>
<accession>A0A9D4XZP8</accession>
<comment type="caution">
    <text evidence="2">The sequence shown here is derived from an EMBL/GenBank/DDBJ whole genome shotgun (WGS) entry which is preliminary data.</text>
</comment>
<name>A0A9D4XZP8_PEA</name>
<keyword evidence="3" id="KW-1185">Reference proteome</keyword>
<evidence type="ECO:0000259" key="1">
    <source>
        <dbReference type="Pfam" id="PF24924"/>
    </source>
</evidence>
<dbReference type="PANTHER" id="PTHR48154:SF1">
    <property type="entry name" value="PROTEIN, PUTATIVE-RELATED"/>
    <property type="match status" value="1"/>
</dbReference>
<organism evidence="2 3">
    <name type="scientific">Pisum sativum</name>
    <name type="common">Garden pea</name>
    <name type="synonym">Lathyrus oleraceus</name>
    <dbReference type="NCBI Taxonomy" id="3888"/>
    <lineage>
        <taxon>Eukaryota</taxon>
        <taxon>Viridiplantae</taxon>
        <taxon>Streptophyta</taxon>
        <taxon>Embryophyta</taxon>
        <taxon>Tracheophyta</taxon>
        <taxon>Spermatophyta</taxon>
        <taxon>Magnoliopsida</taxon>
        <taxon>eudicotyledons</taxon>
        <taxon>Gunneridae</taxon>
        <taxon>Pentapetalae</taxon>
        <taxon>rosids</taxon>
        <taxon>fabids</taxon>
        <taxon>Fabales</taxon>
        <taxon>Fabaceae</taxon>
        <taxon>Papilionoideae</taxon>
        <taxon>50 kb inversion clade</taxon>
        <taxon>NPAAA clade</taxon>
        <taxon>Hologalegina</taxon>
        <taxon>IRL clade</taxon>
        <taxon>Fabeae</taxon>
        <taxon>Lathyrus</taxon>
    </lineage>
</organism>
<dbReference type="EMBL" id="JAMSHJ010000003">
    <property type="protein sequence ID" value="KAI5429019.1"/>
    <property type="molecule type" value="Genomic_DNA"/>
</dbReference>
<dbReference type="AlphaFoldDB" id="A0A9D4XZP8"/>
<protein>
    <recommendedName>
        <fullName evidence="1">DUF7745 domain-containing protein</fullName>
    </recommendedName>
</protein>
<dbReference type="Gramene" id="Psat03G0385600-T1">
    <property type="protein sequence ID" value="KAI5429019.1"/>
    <property type="gene ID" value="KIW84_033856"/>
</dbReference>
<dbReference type="InterPro" id="IPR056647">
    <property type="entry name" value="DUF7745"/>
</dbReference>
<proteinExistence type="predicted"/>
<reference evidence="2 3" key="1">
    <citation type="journal article" date="2022" name="Nat. Genet.">
        <title>Improved pea reference genome and pan-genome highlight genomic features and evolutionary characteristics.</title>
        <authorList>
            <person name="Yang T."/>
            <person name="Liu R."/>
            <person name="Luo Y."/>
            <person name="Hu S."/>
            <person name="Wang D."/>
            <person name="Wang C."/>
            <person name="Pandey M.K."/>
            <person name="Ge S."/>
            <person name="Xu Q."/>
            <person name="Li N."/>
            <person name="Li G."/>
            <person name="Huang Y."/>
            <person name="Saxena R.K."/>
            <person name="Ji Y."/>
            <person name="Li M."/>
            <person name="Yan X."/>
            <person name="He Y."/>
            <person name="Liu Y."/>
            <person name="Wang X."/>
            <person name="Xiang C."/>
            <person name="Varshney R.K."/>
            <person name="Ding H."/>
            <person name="Gao S."/>
            <person name="Zong X."/>
        </authorList>
    </citation>
    <scope>NUCLEOTIDE SEQUENCE [LARGE SCALE GENOMIC DNA]</scope>
    <source>
        <strain evidence="2 3">cv. Zhongwan 6</strain>
    </source>
</reference>
<dbReference type="PANTHER" id="PTHR48154">
    <property type="entry name" value="PROTEIN, PUTATIVE-RELATED"/>
    <property type="match status" value="1"/>
</dbReference>